<organism evidence="4 5">
    <name type="scientific">Lophiotrema nucula</name>
    <dbReference type="NCBI Taxonomy" id="690887"/>
    <lineage>
        <taxon>Eukaryota</taxon>
        <taxon>Fungi</taxon>
        <taxon>Dikarya</taxon>
        <taxon>Ascomycota</taxon>
        <taxon>Pezizomycotina</taxon>
        <taxon>Dothideomycetes</taxon>
        <taxon>Pleosporomycetidae</taxon>
        <taxon>Pleosporales</taxon>
        <taxon>Lophiotremataceae</taxon>
        <taxon>Lophiotrema</taxon>
    </lineage>
</organism>
<dbReference type="SMART" id="SM00320">
    <property type="entry name" value="WD40"/>
    <property type="match status" value="6"/>
</dbReference>
<feature type="repeat" description="WD" evidence="3">
    <location>
        <begin position="3"/>
        <end position="42"/>
    </location>
</feature>
<dbReference type="Proteomes" id="UP000799770">
    <property type="component" value="Unassembled WGS sequence"/>
</dbReference>
<dbReference type="PROSITE" id="PS50294">
    <property type="entry name" value="WD_REPEATS_REGION"/>
    <property type="match status" value="5"/>
</dbReference>
<dbReference type="PANTHER" id="PTHR44019">
    <property type="entry name" value="WD REPEAT-CONTAINING PROTEIN 55"/>
    <property type="match status" value="1"/>
</dbReference>
<dbReference type="PROSITE" id="PS00678">
    <property type="entry name" value="WD_REPEATS_1"/>
    <property type="match status" value="3"/>
</dbReference>
<accession>A0A6A5ZSE1</accession>
<dbReference type="CDD" id="cd00200">
    <property type="entry name" value="WD40"/>
    <property type="match status" value="1"/>
</dbReference>
<evidence type="ECO:0000256" key="2">
    <source>
        <dbReference type="ARBA" id="ARBA00022737"/>
    </source>
</evidence>
<dbReference type="Gene3D" id="2.130.10.10">
    <property type="entry name" value="YVTN repeat-like/Quinoprotein amine dehydrogenase"/>
    <property type="match status" value="2"/>
</dbReference>
<reference evidence="4" key="1">
    <citation type="journal article" date="2020" name="Stud. Mycol.">
        <title>101 Dothideomycetes genomes: a test case for predicting lifestyles and emergence of pathogens.</title>
        <authorList>
            <person name="Haridas S."/>
            <person name="Albert R."/>
            <person name="Binder M."/>
            <person name="Bloem J."/>
            <person name="Labutti K."/>
            <person name="Salamov A."/>
            <person name="Andreopoulos B."/>
            <person name="Baker S."/>
            <person name="Barry K."/>
            <person name="Bills G."/>
            <person name="Bluhm B."/>
            <person name="Cannon C."/>
            <person name="Castanera R."/>
            <person name="Culley D."/>
            <person name="Daum C."/>
            <person name="Ezra D."/>
            <person name="Gonzalez J."/>
            <person name="Henrissat B."/>
            <person name="Kuo A."/>
            <person name="Liang C."/>
            <person name="Lipzen A."/>
            <person name="Lutzoni F."/>
            <person name="Magnuson J."/>
            <person name="Mondo S."/>
            <person name="Nolan M."/>
            <person name="Ohm R."/>
            <person name="Pangilinan J."/>
            <person name="Park H.-J."/>
            <person name="Ramirez L."/>
            <person name="Alfaro M."/>
            <person name="Sun H."/>
            <person name="Tritt A."/>
            <person name="Yoshinaga Y."/>
            <person name="Zwiers L.-H."/>
            <person name="Turgeon B."/>
            <person name="Goodwin S."/>
            <person name="Spatafora J."/>
            <person name="Crous P."/>
            <person name="Grigoriev I."/>
        </authorList>
    </citation>
    <scope>NUCLEOTIDE SEQUENCE</scope>
    <source>
        <strain evidence="4">CBS 627.86</strain>
    </source>
</reference>
<keyword evidence="5" id="KW-1185">Reference proteome</keyword>
<dbReference type="InterPro" id="IPR019775">
    <property type="entry name" value="WD40_repeat_CS"/>
</dbReference>
<evidence type="ECO:0000313" key="4">
    <source>
        <dbReference type="EMBL" id="KAF2122642.1"/>
    </source>
</evidence>
<dbReference type="OrthoDB" id="19711at2759"/>
<feature type="repeat" description="WD" evidence="3">
    <location>
        <begin position="245"/>
        <end position="257"/>
    </location>
</feature>
<feature type="repeat" description="WD" evidence="3">
    <location>
        <begin position="87"/>
        <end position="126"/>
    </location>
</feature>
<gene>
    <name evidence="4" type="ORF">BDV96DRAFT_454768</name>
</gene>
<feature type="non-terminal residue" evidence="4">
    <location>
        <position position="257"/>
    </location>
</feature>
<sequence length="257" mass="27898">HSQESHTDYIYNMALTTTHLITASKDRTIRIWSLATQRLAHPPLESHTAAVLCVAVHEAKNLLFSGSVDKRMIVWDMESWDCVRVVEDAHEESVLSIAASEKFVVTASQDKTVKVWDIEHLARTDSSSIVTPMRCLTGHAAAVNALALTSDNIITGSGDRTIRIWDIETLTCIRTIQGHFEKGIAALALLPSGGKVVAGGSDMTVRIFDVATGVEEACLRGHTNLARSVCAMPGENEDEGGEVSIVSGSYDGKVRVW</sequence>
<feature type="repeat" description="WD" evidence="3">
    <location>
        <begin position="44"/>
        <end position="85"/>
    </location>
</feature>
<dbReference type="InterPro" id="IPR015943">
    <property type="entry name" value="WD40/YVTN_repeat-like_dom_sf"/>
</dbReference>
<dbReference type="PRINTS" id="PR00320">
    <property type="entry name" value="GPROTEINBRPT"/>
</dbReference>
<keyword evidence="2" id="KW-0677">Repeat</keyword>
<dbReference type="AlphaFoldDB" id="A0A6A5ZSE1"/>
<dbReference type="Pfam" id="PF00400">
    <property type="entry name" value="WD40"/>
    <property type="match status" value="6"/>
</dbReference>
<proteinExistence type="predicted"/>
<dbReference type="InterPro" id="IPR020472">
    <property type="entry name" value="WD40_PAC1"/>
</dbReference>
<evidence type="ECO:0000256" key="1">
    <source>
        <dbReference type="ARBA" id="ARBA00022574"/>
    </source>
</evidence>
<dbReference type="InterPro" id="IPR050505">
    <property type="entry name" value="WDR55/POC1"/>
</dbReference>
<feature type="non-terminal residue" evidence="4">
    <location>
        <position position="1"/>
    </location>
</feature>
<evidence type="ECO:0000256" key="3">
    <source>
        <dbReference type="PROSITE-ProRule" id="PRU00221"/>
    </source>
</evidence>
<dbReference type="InterPro" id="IPR001680">
    <property type="entry name" value="WD40_rpt"/>
</dbReference>
<name>A0A6A5ZSE1_9PLEO</name>
<dbReference type="InterPro" id="IPR036322">
    <property type="entry name" value="WD40_repeat_dom_sf"/>
</dbReference>
<dbReference type="PROSITE" id="PS50082">
    <property type="entry name" value="WD_REPEATS_2"/>
    <property type="match status" value="5"/>
</dbReference>
<keyword evidence="1 3" id="KW-0853">WD repeat</keyword>
<dbReference type="SUPFAM" id="SSF50978">
    <property type="entry name" value="WD40 repeat-like"/>
    <property type="match status" value="1"/>
</dbReference>
<feature type="repeat" description="WD" evidence="3">
    <location>
        <begin position="136"/>
        <end position="175"/>
    </location>
</feature>
<evidence type="ECO:0000313" key="5">
    <source>
        <dbReference type="Proteomes" id="UP000799770"/>
    </source>
</evidence>
<dbReference type="PANTHER" id="PTHR44019:SF8">
    <property type="entry name" value="POC1 CENTRIOLAR PROTEIN HOMOLOG"/>
    <property type="match status" value="1"/>
</dbReference>
<dbReference type="EMBL" id="ML977310">
    <property type="protein sequence ID" value="KAF2122642.1"/>
    <property type="molecule type" value="Genomic_DNA"/>
</dbReference>
<protein>
    <submittedName>
        <fullName evidence="4">WD40-repeat-containing domain protein</fullName>
    </submittedName>
</protein>